<dbReference type="Pfam" id="PF17262">
    <property type="entry name" value="Cas6b_C"/>
    <property type="match status" value="1"/>
</dbReference>
<gene>
    <name evidence="3" type="ORF">GM661_05595</name>
</gene>
<proteinExistence type="predicted"/>
<dbReference type="InterPro" id="IPR041528">
    <property type="entry name" value="Cas6b_N"/>
</dbReference>
<dbReference type="AlphaFoldDB" id="A0A8A7KH67"/>
<keyword evidence="4" id="KW-1185">Reference proteome</keyword>
<dbReference type="EMBL" id="CP046640">
    <property type="protein sequence ID" value="QTL97494.1"/>
    <property type="molecule type" value="Genomic_DNA"/>
</dbReference>
<evidence type="ECO:0000313" key="4">
    <source>
        <dbReference type="Proteomes" id="UP000665020"/>
    </source>
</evidence>
<accession>A0A8A7KH67</accession>
<dbReference type="Proteomes" id="UP000665020">
    <property type="component" value="Chromosome"/>
</dbReference>
<reference evidence="3" key="1">
    <citation type="submission" date="2019-12" db="EMBL/GenBank/DDBJ databases">
        <authorList>
            <person name="zhang j."/>
            <person name="sun C.M."/>
        </authorList>
    </citation>
    <scope>NUCLEOTIDE SEQUENCE</scope>
    <source>
        <strain evidence="3">NS-1</strain>
    </source>
</reference>
<feature type="domain" description="Cas6b N-terminal" evidence="2">
    <location>
        <begin position="3"/>
        <end position="102"/>
    </location>
</feature>
<dbReference type="RefSeq" id="WP_230869123.1">
    <property type="nucleotide sequence ID" value="NZ_CP046640.1"/>
</dbReference>
<dbReference type="KEGG" id="ifn:GM661_05595"/>
<dbReference type="InterPro" id="IPR020209">
    <property type="entry name" value="Cas6b_C"/>
</dbReference>
<feature type="domain" description="Cas6b C-terminal" evidence="1">
    <location>
        <begin position="115"/>
        <end position="224"/>
    </location>
</feature>
<evidence type="ECO:0000313" key="3">
    <source>
        <dbReference type="EMBL" id="QTL97494.1"/>
    </source>
</evidence>
<sequence length="229" mass="26683">MPEIQVVSLRYEIEDDLSLRYGHKLRGYFANNFKEILFHNHHDNGSLRYGYPLIQYKIVNKKPFILGINKGGELITEHFLSIEKLVLDNKEYLSPGGKLSVDRELIEVDNDYDMPVYKYNFITPWLGLSQDNYRVYRSKYIKAPQEDKMNFYKSVITGNILSFAKGIDWWVEEEIKVVPSLSDITVKFKGEEMLGFTGYFFSNVYLPEYIGLGKSTSRGFGTIIREKVI</sequence>
<evidence type="ECO:0000259" key="2">
    <source>
        <dbReference type="Pfam" id="PF17955"/>
    </source>
</evidence>
<name>A0A8A7KH67_9FIRM</name>
<organism evidence="3 4">
    <name type="scientific">Iocasia fonsfrigidae</name>
    <dbReference type="NCBI Taxonomy" id="2682810"/>
    <lineage>
        <taxon>Bacteria</taxon>
        <taxon>Bacillati</taxon>
        <taxon>Bacillota</taxon>
        <taxon>Clostridia</taxon>
        <taxon>Halanaerobiales</taxon>
        <taxon>Halanaerobiaceae</taxon>
        <taxon>Iocasia</taxon>
    </lineage>
</organism>
<evidence type="ECO:0008006" key="5">
    <source>
        <dbReference type="Google" id="ProtNLM"/>
    </source>
</evidence>
<protein>
    <recommendedName>
        <fullName evidence="5">DNA repair protein</fullName>
    </recommendedName>
</protein>
<dbReference type="Pfam" id="PF17955">
    <property type="entry name" value="Cas6b_N"/>
    <property type="match status" value="1"/>
</dbReference>
<evidence type="ECO:0000259" key="1">
    <source>
        <dbReference type="Pfam" id="PF17262"/>
    </source>
</evidence>